<sequence length="71" mass="8538">MLQLVTGYYKGYGLSAKPKIIHRFMPREKEFGPWIWELRPDEGDEGEEDDDEAWMETEQDERLDREAIDFE</sequence>
<evidence type="ECO:0000313" key="2">
    <source>
        <dbReference type="Proteomes" id="UP001172386"/>
    </source>
</evidence>
<protein>
    <submittedName>
        <fullName evidence="1">Uncharacterized protein</fullName>
    </submittedName>
</protein>
<name>A0ACC3AIK8_9EURO</name>
<keyword evidence="2" id="KW-1185">Reference proteome</keyword>
<proteinExistence type="predicted"/>
<reference evidence="1" key="1">
    <citation type="submission" date="2022-10" db="EMBL/GenBank/DDBJ databases">
        <title>Culturing micro-colonial fungi from biological soil crusts in the Mojave desert and describing Neophaeococcomyces mojavensis, and introducing the new genera and species Taxawa tesnikishii.</title>
        <authorList>
            <person name="Kurbessoian T."/>
            <person name="Stajich J.E."/>
        </authorList>
    </citation>
    <scope>NUCLEOTIDE SEQUENCE</scope>
    <source>
        <strain evidence="1">JES_112</strain>
    </source>
</reference>
<gene>
    <name evidence="1" type="ORF">H2198_000831</name>
</gene>
<organism evidence="1 2">
    <name type="scientific">Neophaeococcomyces mojaviensis</name>
    <dbReference type="NCBI Taxonomy" id="3383035"/>
    <lineage>
        <taxon>Eukaryota</taxon>
        <taxon>Fungi</taxon>
        <taxon>Dikarya</taxon>
        <taxon>Ascomycota</taxon>
        <taxon>Pezizomycotina</taxon>
        <taxon>Eurotiomycetes</taxon>
        <taxon>Chaetothyriomycetidae</taxon>
        <taxon>Chaetothyriales</taxon>
        <taxon>Chaetothyriales incertae sedis</taxon>
        <taxon>Neophaeococcomyces</taxon>
    </lineage>
</organism>
<evidence type="ECO:0000313" key="1">
    <source>
        <dbReference type="EMBL" id="KAJ9663314.1"/>
    </source>
</evidence>
<dbReference type="EMBL" id="JAPDRQ010000009">
    <property type="protein sequence ID" value="KAJ9663314.1"/>
    <property type="molecule type" value="Genomic_DNA"/>
</dbReference>
<accession>A0ACC3AIK8</accession>
<comment type="caution">
    <text evidence="1">The sequence shown here is derived from an EMBL/GenBank/DDBJ whole genome shotgun (WGS) entry which is preliminary data.</text>
</comment>
<dbReference type="Proteomes" id="UP001172386">
    <property type="component" value="Unassembled WGS sequence"/>
</dbReference>